<dbReference type="EMBL" id="CAQQ02040252">
    <property type="status" value="NOT_ANNOTATED_CDS"/>
    <property type="molecule type" value="Genomic_DNA"/>
</dbReference>
<feature type="region of interest" description="Disordered" evidence="2">
    <location>
        <begin position="9"/>
        <end position="63"/>
    </location>
</feature>
<dbReference type="EMBL" id="CAQQ02040251">
    <property type="status" value="NOT_ANNOTATED_CDS"/>
    <property type="molecule type" value="Genomic_DNA"/>
</dbReference>
<dbReference type="EMBL" id="CAQQ02040253">
    <property type="status" value="NOT_ANNOTATED_CDS"/>
    <property type="molecule type" value="Genomic_DNA"/>
</dbReference>
<dbReference type="Pfam" id="PF00307">
    <property type="entry name" value="CH"/>
    <property type="match status" value="1"/>
</dbReference>
<evidence type="ECO:0000313" key="4">
    <source>
        <dbReference type="EnsemblMetazoa" id="MESCA003357-PA"/>
    </source>
</evidence>
<sequence length="523" mass="61051">MYKIDEEFRPRGRVFMKATQESSSSVPSSTSSTVERKSSLKKYSSTSGGQPLAKGPPITTNIDDRNIRFQHEVKHEKTIQAVIRDYPDARDMPYPPGTSTTDQSMVLQHSIQNGSGNIPVVSQDTQSYQAITRNKRVSTEVLGSSMESTKLSQRGEGGHRRITTHIVRKVTTLSRAEEQAHAQNLLPPQGRRNSVRTTEIGYMEESRAIEPKRPKISDIVVGKEDNVSAREALLRWARRSTARYPSVHVNDFTNSWRDGLAFSALVHRNRPDLLDWRQARSARPRERLETAFHIVEREYGVTRLLDPEDVDTNEPDEKSLITYISSLYDVFPEPPSIHPLFDVESQKRVHDYRELAQQFIYWCREKTAYMQERTFPPTLIEMKRLLEDLKRFRNEEMPPKQRDKNKLQQIYRELERYFESIGEVEVEPELRPEAVEKAWYKLQSAFADREQILQQEVDRLERLQRLADKLQREIKHCDLKITDLETRIIDEGRRMKGYTQLMLRILLRRWKLKSDTSKNPSKI</sequence>
<evidence type="ECO:0000259" key="3">
    <source>
        <dbReference type="PROSITE" id="PS50021"/>
    </source>
</evidence>
<dbReference type="FunFam" id="1.20.58.60:FF:000064">
    <property type="entry name" value="Short stop, isoform K"/>
    <property type="match status" value="1"/>
</dbReference>
<reference evidence="4" key="2">
    <citation type="submission" date="2015-06" db="UniProtKB">
        <authorList>
            <consortium name="EnsemblMetazoa"/>
        </authorList>
    </citation>
    <scope>IDENTIFICATION</scope>
</reference>
<dbReference type="InterPro" id="IPR001715">
    <property type="entry name" value="CH_dom"/>
</dbReference>
<dbReference type="EnsemblMetazoa" id="MESCA003357-RA">
    <property type="protein sequence ID" value="MESCA003357-PA"/>
    <property type="gene ID" value="MESCA003357"/>
</dbReference>
<dbReference type="OMA" id="FRHEIMN"/>
<dbReference type="PROSITE" id="PS50021">
    <property type="entry name" value="CH"/>
    <property type="match status" value="1"/>
</dbReference>
<reference evidence="5" key="1">
    <citation type="submission" date="2013-02" db="EMBL/GenBank/DDBJ databases">
        <authorList>
            <person name="Hughes D."/>
        </authorList>
    </citation>
    <scope>NUCLEOTIDE SEQUENCE</scope>
    <source>
        <strain>Durham</strain>
        <strain evidence="5">NC isolate 2 -- Noor lab</strain>
    </source>
</reference>
<dbReference type="FunFam" id="1.10.418.10:FF:000022">
    <property type="entry name" value="Short stop, isoform K"/>
    <property type="match status" value="1"/>
</dbReference>
<feature type="coiled-coil region" evidence="1">
    <location>
        <begin position="453"/>
        <end position="487"/>
    </location>
</feature>
<organism evidence="4 5">
    <name type="scientific">Megaselia scalaris</name>
    <name type="common">Humpbacked fly</name>
    <name type="synonym">Phora scalaris</name>
    <dbReference type="NCBI Taxonomy" id="36166"/>
    <lineage>
        <taxon>Eukaryota</taxon>
        <taxon>Metazoa</taxon>
        <taxon>Ecdysozoa</taxon>
        <taxon>Arthropoda</taxon>
        <taxon>Hexapoda</taxon>
        <taxon>Insecta</taxon>
        <taxon>Pterygota</taxon>
        <taxon>Neoptera</taxon>
        <taxon>Endopterygota</taxon>
        <taxon>Diptera</taxon>
        <taxon>Brachycera</taxon>
        <taxon>Muscomorpha</taxon>
        <taxon>Platypezoidea</taxon>
        <taxon>Phoridae</taxon>
        <taxon>Megaseliini</taxon>
        <taxon>Megaselia</taxon>
    </lineage>
</organism>
<dbReference type="InterPro" id="IPR036872">
    <property type="entry name" value="CH_dom_sf"/>
</dbReference>
<dbReference type="SMART" id="SM00033">
    <property type="entry name" value="CH"/>
    <property type="match status" value="1"/>
</dbReference>
<protein>
    <recommendedName>
        <fullName evidence="3">Calponin-homology (CH) domain-containing protein</fullName>
    </recommendedName>
</protein>
<evidence type="ECO:0000256" key="2">
    <source>
        <dbReference type="SAM" id="MobiDB-lite"/>
    </source>
</evidence>
<dbReference type="PANTHER" id="PTHR11915">
    <property type="entry name" value="SPECTRIN/FILAMIN RELATED CYTOSKELETAL PROTEIN"/>
    <property type="match status" value="1"/>
</dbReference>
<dbReference type="SUPFAM" id="SSF46966">
    <property type="entry name" value="Spectrin repeat"/>
    <property type="match status" value="1"/>
</dbReference>
<dbReference type="HOGENOM" id="CLU_521039_0_0_1"/>
<dbReference type="Gene3D" id="1.20.58.60">
    <property type="match status" value="2"/>
</dbReference>
<name>T1GIS2_MEGSC</name>
<dbReference type="AlphaFoldDB" id="T1GIS2"/>
<keyword evidence="1" id="KW-0175">Coiled coil</keyword>
<dbReference type="CDD" id="cd21189">
    <property type="entry name" value="CH_PLEC-like_rpt2"/>
    <property type="match status" value="1"/>
</dbReference>
<dbReference type="STRING" id="36166.T1GIS2"/>
<feature type="compositionally biased region" description="Low complexity" evidence="2">
    <location>
        <begin position="22"/>
        <end position="33"/>
    </location>
</feature>
<proteinExistence type="predicted"/>
<evidence type="ECO:0000313" key="5">
    <source>
        <dbReference type="Proteomes" id="UP000015102"/>
    </source>
</evidence>
<accession>T1GIS2</accession>
<feature type="domain" description="Calponin-homology (CH)" evidence="3">
    <location>
        <begin position="227"/>
        <end position="332"/>
    </location>
</feature>
<evidence type="ECO:0000256" key="1">
    <source>
        <dbReference type="SAM" id="Coils"/>
    </source>
</evidence>
<dbReference type="Gene3D" id="1.10.418.10">
    <property type="entry name" value="Calponin-like domain"/>
    <property type="match status" value="1"/>
</dbReference>
<dbReference type="Proteomes" id="UP000015102">
    <property type="component" value="Unassembled WGS sequence"/>
</dbReference>
<keyword evidence="5" id="KW-1185">Reference proteome</keyword>
<dbReference type="SUPFAM" id="SSF47576">
    <property type="entry name" value="Calponin-homology domain, CH-domain"/>
    <property type="match status" value="1"/>
</dbReference>